<evidence type="ECO:0000256" key="1">
    <source>
        <dbReference type="SAM" id="Phobius"/>
    </source>
</evidence>
<feature type="transmembrane region" description="Helical" evidence="1">
    <location>
        <begin position="7"/>
        <end position="27"/>
    </location>
</feature>
<dbReference type="AlphaFoldDB" id="F6DKR4"/>
<name>F6DKR4_DESRL</name>
<organism evidence="2 3">
    <name type="scientific">Desulforamulus ruminis (strain ATCC 23193 / DSM 2154 / NCIMB 8452 / DL)</name>
    <name type="common">Desulfotomaculum ruminis</name>
    <dbReference type="NCBI Taxonomy" id="696281"/>
    <lineage>
        <taxon>Bacteria</taxon>
        <taxon>Bacillati</taxon>
        <taxon>Bacillota</taxon>
        <taxon>Clostridia</taxon>
        <taxon>Eubacteriales</taxon>
        <taxon>Peptococcaceae</taxon>
        <taxon>Desulforamulus</taxon>
    </lineage>
</organism>
<reference evidence="3" key="1">
    <citation type="submission" date="2011-05" db="EMBL/GenBank/DDBJ databases">
        <title>Complete sequence of Desulfotomaculum ruminis DSM 2154.</title>
        <authorList>
            <person name="Lucas S."/>
            <person name="Copeland A."/>
            <person name="Lapidus A."/>
            <person name="Cheng J.-F."/>
            <person name="Goodwin L."/>
            <person name="Pitluck S."/>
            <person name="Lu M."/>
            <person name="Detter J.C."/>
            <person name="Han C."/>
            <person name="Tapia R."/>
            <person name="Land M."/>
            <person name="Hauser L."/>
            <person name="Kyrpides N."/>
            <person name="Ivanova N."/>
            <person name="Mikhailova N."/>
            <person name="Pagani I."/>
            <person name="Stams A.J.M."/>
            <person name="Plugge C.M."/>
            <person name="Muyzer G."/>
            <person name="Kuever J."/>
            <person name="Parshina S.N."/>
            <person name="Ivanova A.E."/>
            <person name="Nazina T.N."/>
            <person name="Brambilla E."/>
            <person name="Spring S."/>
            <person name="Klenk H.-P."/>
            <person name="Woyke T."/>
        </authorList>
    </citation>
    <scope>NUCLEOTIDE SEQUENCE [LARGE SCALE GENOMIC DNA]</scope>
    <source>
        <strain evidence="3">ATCC 23193 / DSM 2154 / NCIB 8452 / DL</strain>
    </source>
</reference>
<feature type="transmembrane region" description="Helical" evidence="1">
    <location>
        <begin position="89"/>
        <end position="110"/>
    </location>
</feature>
<dbReference type="Pfam" id="PF10710">
    <property type="entry name" value="DUF2512"/>
    <property type="match status" value="1"/>
</dbReference>
<keyword evidence="3" id="KW-1185">Reference proteome</keyword>
<reference evidence="2 3" key="2">
    <citation type="journal article" date="2012" name="Stand. Genomic Sci.">
        <title>Complete genome sequence of the sulfate-reducing firmicute Desulfotomaculum ruminis type strain (DL(T)).</title>
        <authorList>
            <person name="Spring S."/>
            <person name="Visser M."/>
            <person name="Lu M."/>
            <person name="Copeland A."/>
            <person name="Lapidus A."/>
            <person name="Lucas S."/>
            <person name="Cheng J.F."/>
            <person name="Han C."/>
            <person name="Tapia R."/>
            <person name="Goodwin L.A."/>
            <person name="Pitluck S."/>
            <person name="Ivanova N."/>
            <person name="Land M."/>
            <person name="Hauser L."/>
            <person name="Larimer F."/>
            <person name="Rohde M."/>
            <person name="Goker M."/>
            <person name="Detter J.C."/>
            <person name="Kyrpides N.C."/>
            <person name="Woyke T."/>
            <person name="Schaap P.J."/>
            <person name="Plugge C.M."/>
            <person name="Muyzer G."/>
            <person name="Kuever J."/>
            <person name="Pereira I.A."/>
            <person name="Parshina S.N."/>
            <person name="Bernier-Latmani R."/>
            <person name="Stams A.J."/>
            <person name="Klenk H.P."/>
        </authorList>
    </citation>
    <scope>NUCLEOTIDE SEQUENCE [LARGE SCALE GENOMIC DNA]</scope>
    <source>
        <strain evidence="3">ATCC 23193 / DSM 2154 / NCIB 8452 / DL</strain>
    </source>
</reference>
<gene>
    <name evidence="2" type="ordered locus">Desru_2190</name>
</gene>
<proteinExistence type="predicted"/>
<dbReference type="STRING" id="696281.Desru_2190"/>
<dbReference type="HOGENOM" id="CLU_128610_0_1_9"/>
<evidence type="ECO:0000313" key="2">
    <source>
        <dbReference type="EMBL" id="AEG60439.1"/>
    </source>
</evidence>
<accession>F6DKR4</accession>
<dbReference type="KEGG" id="dru:Desru_2190"/>
<protein>
    <recommendedName>
        <fullName evidence="4">DUF2512 family protein</fullName>
    </recommendedName>
</protein>
<dbReference type="RefSeq" id="WP_013842198.1">
    <property type="nucleotide sequence ID" value="NC_015589.1"/>
</dbReference>
<feature type="transmembrane region" description="Helical" evidence="1">
    <location>
        <begin position="60"/>
        <end position="77"/>
    </location>
</feature>
<keyword evidence="1" id="KW-1133">Transmembrane helix</keyword>
<feature type="transmembrane region" description="Helical" evidence="1">
    <location>
        <begin position="33"/>
        <end position="53"/>
    </location>
</feature>
<dbReference type="EMBL" id="CP002780">
    <property type="protein sequence ID" value="AEG60439.1"/>
    <property type="molecule type" value="Genomic_DNA"/>
</dbReference>
<dbReference type="Proteomes" id="UP000009234">
    <property type="component" value="Chromosome"/>
</dbReference>
<dbReference type="InterPro" id="IPR019649">
    <property type="entry name" value="DUF2512"/>
</dbReference>
<evidence type="ECO:0008006" key="4">
    <source>
        <dbReference type="Google" id="ProtNLM"/>
    </source>
</evidence>
<dbReference type="OrthoDB" id="2111682at2"/>
<keyword evidence="1" id="KW-0812">Transmembrane</keyword>
<keyword evidence="1" id="KW-0472">Membrane</keyword>
<sequence length="121" mass="12926">MGKTTTALIIKLVMTFVASWIAVSLIAGNNWTWALIVAVLGTVVNYLLGDLYVLPNYGNIVASIADGVLAMVLLFLVDMATTGLRVNGTAYLVLGVLIAAGEYFFHNYLIGSGIVDKKSRT</sequence>
<dbReference type="eggNOG" id="ENOG50335W1">
    <property type="taxonomic scope" value="Bacteria"/>
</dbReference>
<evidence type="ECO:0000313" key="3">
    <source>
        <dbReference type="Proteomes" id="UP000009234"/>
    </source>
</evidence>